<dbReference type="InterPro" id="IPR001750">
    <property type="entry name" value="ND/Mrp_TM"/>
</dbReference>
<feature type="transmembrane region" description="Helical" evidence="18">
    <location>
        <begin position="7"/>
        <end position="27"/>
    </location>
</feature>
<evidence type="ECO:0000256" key="18">
    <source>
        <dbReference type="RuleBase" id="RU003403"/>
    </source>
</evidence>
<accession>A0A346RI54</accession>
<dbReference type="GO" id="GO:0006120">
    <property type="term" value="P:mitochondrial electron transport, NADH to ubiquinone"/>
    <property type="evidence" value="ECO:0007669"/>
    <property type="project" value="InterPro"/>
</dbReference>
<feature type="transmembrane region" description="Helical" evidence="18">
    <location>
        <begin position="85"/>
        <end position="107"/>
    </location>
</feature>
<evidence type="ECO:0000256" key="7">
    <source>
        <dbReference type="ARBA" id="ARBA00022660"/>
    </source>
</evidence>
<comment type="function">
    <text evidence="18">Core subunit of the mitochondrial membrane respiratory chain NADH dehydrogenase (Complex I) which catalyzes electron transfer from NADH through the respiratory chain, using ubiquinone as an electron acceptor. Essential for the catalytic activity and assembly of complex I.</text>
</comment>
<keyword evidence="6" id="KW-0813">Transport</keyword>
<evidence type="ECO:0000256" key="9">
    <source>
        <dbReference type="ARBA" id="ARBA00022792"/>
    </source>
</evidence>
<proteinExistence type="inferred from homology"/>
<evidence type="ECO:0000256" key="13">
    <source>
        <dbReference type="ARBA" id="ARBA00023027"/>
    </source>
</evidence>
<evidence type="ECO:0000256" key="2">
    <source>
        <dbReference type="ARBA" id="ARBA00004448"/>
    </source>
</evidence>
<evidence type="ECO:0000313" key="20">
    <source>
        <dbReference type="EMBL" id="AXS65751.1"/>
    </source>
</evidence>
<feature type="transmembrane region" description="Helical" evidence="18">
    <location>
        <begin position="307"/>
        <end position="327"/>
    </location>
</feature>
<keyword evidence="13 18" id="KW-0520">NAD</keyword>
<evidence type="ECO:0000256" key="6">
    <source>
        <dbReference type="ARBA" id="ARBA00022448"/>
    </source>
</evidence>
<dbReference type="PANTHER" id="PTHR46552">
    <property type="entry name" value="NADH-UBIQUINONE OXIDOREDUCTASE CHAIN 2"/>
    <property type="match status" value="1"/>
</dbReference>
<reference evidence="20" key="1">
    <citation type="journal article" date="2018" name="J. ISSAAS">
        <title>The contribution of mitochondrial metagenomics to large-scale data mining and phylogenetic analysis of Coleoptera.</title>
        <authorList>
            <person name="Miller K."/>
            <person name="Linard B."/>
            <person name="Motyka M."/>
            <person name="Bocek M."/>
            <person name="Vogler A.P."/>
        </authorList>
    </citation>
    <scope>NUCLEOTIDE SEQUENCE</scope>
</reference>
<evidence type="ECO:0000256" key="10">
    <source>
        <dbReference type="ARBA" id="ARBA00022967"/>
    </source>
</evidence>
<sequence length="330" mass="38437">MIFINTLIMGILISISSYSWMGMWMGLEINMLSIIPLMNNSKNMFSSEASLKYFITQSMASMILLFSIIMMLSNIEFITPMMNSSWSMIMSMSLLTKLGAAPFHFWFPEVMEGLNWINCTIILTIQKIAPSILLINNELNTKMMISIISISLLIAGMMGFNQTSLRKIMTFSSINHIAWMITAMMISLSIWLIYFIIYTIISINIIFMFYSTNSFYLKQLINSMNKNKIMKFTLMLNFLSLAGLPPFLGFLPKWLTINWLIFNDFYLLTFLLIILTMISMYIYIRIIFTTLIINHNENMNKISIKNYFMILFNFISINSLIIFTLLFNMM</sequence>
<keyword evidence="16 18" id="KW-0472">Membrane</keyword>
<feature type="transmembrane region" description="Helical" evidence="18">
    <location>
        <begin position="143"/>
        <end position="161"/>
    </location>
</feature>
<keyword evidence="10 18" id="KW-1278">Translocase</keyword>
<protein>
    <recommendedName>
        <fullName evidence="5 18">NADH-ubiquinone oxidoreductase chain 2</fullName>
        <ecNumber evidence="4 18">7.1.1.2</ecNumber>
    </recommendedName>
</protein>
<comment type="similarity">
    <text evidence="3 18">Belongs to the complex I subunit 2 family.</text>
</comment>
<evidence type="ECO:0000256" key="16">
    <source>
        <dbReference type="ARBA" id="ARBA00023136"/>
    </source>
</evidence>
<keyword evidence="11 18" id="KW-0249">Electron transport</keyword>
<feature type="transmembrane region" description="Helical" evidence="18">
    <location>
        <begin position="192"/>
        <end position="211"/>
    </location>
</feature>
<feature type="transmembrane region" description="Helical" evidence="18">
    <location>
        <begin position="53"/>
        <end position="73"/>
    </location>
</feature>
<dbReference type="Pfam" id="PF00361">
    <property type="entry name" value="Proton_antipo_M"/>
    <property type="match status" value="1"/>
</dbReference>
<evidence type="ECO:0000256" key="3">
    <source>
        <dbReference type="ARBA" id="ARBA00007012"/>
    </source>
</evidence>
<evidence type="ECO:0000256" key="8">
    <source>
        <dbReference type="ARBA" id="ARBA00022692"/>
    </source>
</evidence>
<evidence type="ECO:0000256" key="14">
    <source>
        <dbReference type="ARBA" id="ARBA00023075"/>
    </source>
</evidence>
<dbReference type="InterPro" id="IPR003917">
    <property type="entry name" value="NADH_UbQ_OxRdtase_chain2"/>
</dbReference>
<name>A0A346RI54_9CUCU</name>
<geneLocation type="mitochondrion" evidence="20"/>
<dbReference type="InterPro" id="IPR050175">
    <property type="entry name" value="Complex_I_Subunit_2"/>
</dbReference>
<organism evidence="20">
    <name type="scientific">Tenebrionoidea sp. 21 KM-2017</name>
    <dbReference type="NCBI Taxonomy" id="2219477"/>
    <lineage>
        <taxon>Eukaryota</taxon>
        <taxon>Metazoa</taxon>
        <taxon>Ecdysozoa</taxon>
        <taxon>Arthropoda</taxon>
        <taxon>Hexapoda</taxon>
        <taxon>Insecta</taxon>
        <taxon>Pterygota</taxon>
        <taxon>Neoptera</taxon>
        <taxon>Endopterygota</taxon>
        <taxon>Coleoptera</taxon>
        <taxon>Polyphaga</taxon>
        <taxon>Cucujiformia</taxon>
    </lineage>
</organism>
<keyword evidence="12 18" id="KW-1133">Transmembrane helix</keyword>
<dbReference type="GO" id="GO:0005743">
    <property type="term" value="C:mitochondrial inner membrane"/>
    <property type="evidence" value="ECO:0007669"/>
    <property type="project" value="UniProtKB-SubCell"/>
</dbReference>
<keyword evidence="15 18" id="KW-0496">Mitochondrion</keyword>
<comment type="catalytic activity">
    <reaction evidence="17 18">
        <text>a ubiquinone + NADH + 5 H(+)(in) = a ubiquinol + NAD(+) + 4 H(+)(out)</text>
        <dbReference type="Rhea" id="RHEA:29091"/>
        <dbReference type="Rhea" id="RHEA-COMP:9565"/>
        <dbReference type="Rhea" id="RHEA-COMP:9566"/>
        <dbReference type="ChEBI" id="CHEBI:15378"/>
        <dbReference type="ChEBI" id="CHEBI:16389"/>
        <dbReference type="ChEBI" id="CHEBI:17976"/>
        <dbReference type="ChEBI" id="CHEBI:57540"/>
        <dbReference type="ChEBI" id="CHEBI:57945"/>
        <dbReference type="EC" id="7.1.1.2"/>
    </reaction>
</comment>
<comment type="function">
    <text evidence="1">Core subunit of the mitochondrial membrane respiratory chain NADH dehydrogenase (Complex I) that is believed to belong to the minimal assembly required for catalysis. Complex I functions in the transfer of electrons from NADH to the respiratory chain. The immediate electron acceptor for the enzyme is believed to be ubiquinone.</text>
</comment>
<evidence type="ECO:0000256" key="1">
    <source>
        <dbReference type="ARBA" id="ARBA00003257"/>
    </source>
</evidence>
<evidence type="ECO:0000256" key="15">
    <source>
        <dbReference type="ARBA" id="ARBA00023128"/>
    </source>
</evidence>
<dbReference type="AlphaFoldDB" id="A0A346RI54"/>
<evidence type="ECO:0000256" key="5">
    <source>
        <dbReference type="ARBA" id="ARBA00021008"/>
    </source>
</evidence>
<dbReference type="PANTHER" id="PTHR46552:SF1">
    <property type="entry name" value="NADH-UBIQUINONE OXIDOREDUCTASE CHAIN 2"/>
    <property type="match status" value="1"/>
</dbReference>
<dbReference type="GO" id="GO:0008137">
    <property type="term" value="F:NADH dehydrogenase (ubiquinone) activity"/>
    <property type="evidence" value="ECO:0007669"/>
    <property type="project" value="UniProtKB-EC"/>
</dbReference>
<dbReference type="EC" id="7.1.1.2" evidence="4 18"/>
<keyword evidence="9 18" id="KW-0999">Mitochondrion inner membrane</keyword>
<evidence type="ECO:0000259" key="19">
    <source>
        <dbReference type="Pfam" id="PF00361"/>
    </source>
</evidence>
<evidence type="ECO:0000256" key="17">
    <source>
        <dbReference type="ARBA" id="ARBA00049551"/>
    </source>
</evidence>
<evidence type="ECO:0000256" key="4">
    <source>
        <dbReference type="ARBA" id="ARBA00012944"/>
    </source>
</evidence>
<keyword evidence="8 18" id="KW-0812">Transmembrane</keyword>
<feature type="transmembrane region" description="Helical" evidence="18">
    <location>
        <begin position="232"/>
        <end position="253"/>
    </location>
</feature>
<gene>
    <name evidence="20" type="primary">nad2</name>
</gene>
<dbReference type="EMBL" id="MG193436">
    <property type="protein sequence ID" value="AXS65751.1"/>
    <property type="molecule type" value="Genomic_DNA"/>
</dbReference>
<dbReference type="PRINTS" id="PR01436">
    <property type="entry name" value="NADHDHGNASE2"/>
</dbReference>
<evidence type="ECO:0000256" key="11">
    <source>
        <dbReference type="ARBA" id="ARBA00022982"/>
    </source>
</evidence>
<feature type="domain" description="NADH:quinone oxidoreductase/Mrp antiporter transmembrane" evidence="19">
    <location>
        <begin position="17"/>
        <end position="279"/>
    </location>
</feature>
<keyword evidence="7 18" id="KW-0679">Respiratory chain</keyword>
<comment type="subcellular location">
    <subcellularLocation>
        <location evidence="2 18">Mitochondrion inner membrane</location>
        <topology evidence="2 18">Multi-pass membrane protein</topology>
    </subcellularLocation>
</comment>
<feature type="transmembrane region" description="Helical" evidence="18">
    <location>
        <begin position="265"/>
        <end position="286"/>
    </location>
</feature>
<keyword evidence="14 18" id="KW-0830">Ubiquinone</keyword>
<evidence type="ECO:0000256" key="12">
    <source>
        <dbReference type="ARBA" id="ARBA00022989"/>
    </source>
</evidence>